<comment type="function">
    <text evidence="13">ATP dependent phosphorylation of adenosine and other related nucleoside analogs to monophosphate derivatives.</text>
</comment>
<comment type="subunit">
    <text evidence="13">Monomer.</text>
</comment>
<proteinExistence type="inferred from homology"/>
<comment type="subcellular location">
    <subcellularLocation>
        <location evidence="13">Nucleus</location>
    </subcellularLocation>
</comment>
<evidence type="ECO:0000256" key="1">
    <source>
        <dbReference type="ARBA" id="ARBA00004801"/>
    </source>
</evidence>
<dbReference type="EMBL" id="CABPRJ010000967">
    <property type="protein sequence ID" value="VVC33359.1"/>
    <property type="molecule type" value="Genomic_DNA"/>
</dbReference>
<evidence type="ECO:0000313" key="15">
    <source>
        <dbReference type="EMBL" id="VVC33359.1"/>
    </source>
</evidence>
<evidence type="ECO:0000256" key="11">
    <source>
        <dbReference type="ARBA" id="ARBA00068771"/>
    </source>
</evidence>
<keyword evidence="6 13" id="KW-0547">Nucleotide-binding</keyword>
<evidence type="ECO:0000313" key="16">
    <source>
        <dbReference type="Proteomes" id="UP000325440"/>
    </source>
</evidence>
<evidence type="ECO:0000256" key="13">
    <source>
        <dbReference type="RuleBase" id="RU368116"/>
    </source>
</evidence>
<dbReference type="GO" id="GO:0005524">
    <property type="term" value="F:ATP binding"/>
    <property type="evidence" value="ECO:0007669"/>
    <property type="project" value="UniProtKB-UniRule"/>
</dbReference>
<dbReference type="SUPFAM" id="SSF53613">
    <property type="entry name" value="Ribokinase-like"/>
    <property type="match status" value="1"/>
</dbReference>
<keyword evidence="7 13" id="KW-0418">Kinase</keyword>
<dbReference type="Pfam" id="PF00294">
    <property type="entry name" value="PfkB"/>
    <property type="match status" value="1"/>
</dbReference>
<dbReference type="PANTHER" id="PTHR45769:SF3">
    <property type="entry name" value="ADENOSINE KINASE"/>
    <property type="match status" value="1"/>
</dbReference>
<keyword evidence="16" id="KW-1185">Reference proteome</keyword>
<evidence type="ECO:0000256" key="3">
    <source>
        <dbReference type="ARBA" id="ARBA00012119"/>
    </source>
</evidence>
<evidence type="ECO:0000256" key="12">
    <source>
        <dbReference type="PIRSR" id="PIRSR601805-1"/>
    </source>
</evidence>
<dbReference type="UniPathway" id="UPA00588">
    <property type="reaction ID" value="UER00659"/>
</dbReference>
<dbReference type="GO" id="GO:0006144">
    <property type="term" value="P:purine nucleobase metabolic process"/>
    <property type="evidence" value="ECO:0007669"/>
    <property type="project" value="TreeGrafter"/>
</dbReference>
<keyword evidence="9 13" id="KW-0460">Magnesium</keyword>
<protein>
    <recommendedName>
        <fullName evidence="11 13">Adenosine kinase</fullName>
        <shortName evidence="13">AK</shortName>
        <ecNumber evidence="3 13">2.7.1.20</ecNumber>
    </recommendedName>
    <alternativeName>
        <fullName evidence="13">Adenosine 5'-phosphotransferase</fullName>
    </alternativeName>
</protein>
<gene>
    <name evidence="15" type="ORF">CINCED_3A008250</name>
</gene>
<comment type="pathway">
    <text evidence="1 13">Purine metabolism; AMP biosynthesis via salvage pathway; AMP from adenosine: step 1/1.</text>
</comment>
<dbReference type="AlphaFoldDB" id="A0A5E4MV66"/>
<dbReference type="GO" id="GO:0044209">
    <property type="term" value="P:AMP salvage"/>
    <property type="evidence" value="ECO:0007669"/>
    <property type="project" value="UniProtKB-UniRule"/>
</dbReference>
<keyword evidence="13" id="KW-0539">Nucleus</keyword>
<evidence type="ECO:0000256" key="2">
    <source>
        <dbReference type="ARBA" id="ARBA00010688"/>
    </source>
</evidence>
<dbReference type="OrthoDB" id="432447at2759"/>
<name>A0A5E4MV66_9HEMI</name>
<dbReference type="Proteomes" id="UP000325440">
    <property type="component" value="Unassembled WGS sequence"/>
</dbReference>
<dbReference type="InterPro" id="IPR002173">
    <property type="entry name" value="Carboh/pur_kinase_PfkB_CS"/>
</dbReference>
<dbReference type="GO" id="GO:0004001">
    <property type="term" value="F:adenosine kinase activity"/>
    <property type="evidence" value="ECO:0007669"/>
    <property type="project" value="UniProtKB-UniRule"/>
</dbReference>
<evidence type="ECO:0000256" key="10">
    <source>
        <dbReference type="ARBA" id="ARBA00051362"/>
    </source>
</evidence>
<dbReference type="GO" id="GO:0005634">
    <property type="term" value="C:nucleus"/>
    <property type="evidence" value="ECO:0007669"/>
    <property type="project" value="UniProtKB-SubCell"/>
</dbReference>
<keyword evidence="5 13" id="KW-0660">Purine salvage</keyword>
<keyword evidence="4 13" id="KW-0808">Transferase</keyword>
<sequence length="348" mass="38202">MGDSKILKPGTIVGFCNPLLDMTVVGDQSLLDKYDLKGNNAILADEKHMPLYGELLNNEKIEFTAGGSAQNSLRVAQWVIKEPNVAVFFGAVGQDKYSEILKLKANQEGVDVKYQYSAEKPTGTCAVIVTNNGKDRSLCANLSAAQTFTEDHLDVPENKAIIENAEFYLVTGFFLQVNAKAVQKLAKIAFERKRPFLYNMSAPFIYQFYMDSVMSIFPYISIIVGNDEEAKAFAEGHKWNLDNIEEIASKISNFQVEQIGHRLVIITQGEKPVIVTKDGIVTKYPVVSIPTSDIVDSNGAGDAFIGGFVSKYVLGYSTEDCVKAGIKAGSYIIQQPGMSKGNSFNLDE</sequence>
<comment type="cofactor">
    <cofactor evidence="13">
        <name>Mg(2+)</name>
        <dbReference type="ChEBI" id="CHEBI:18420"/>
    </cofactor>
    <text evidence="13">Binds 3 Mg(2+) ions per subunit.</text>
</comment>
<keyword evidence="8 13" id="KW-0067">ATP-binding</keyword>
<evidence type="ECO:0000256" key="8">
    <source>
        <dbReference type="ARBA" id="ARBA00022840"/>
    </source>
</evidence>
<comment type="similarity">
    <text evidence="2 13">Belongs to the carbohydrate kinase PfkB family.</text>
</comment>
<dbReference type="PANTHER" id="PTHR45769">
    <property type="entry name" value="ADENOSINE KINASE"/>
    <property type="match status" value="1"/>
</dbReference>
<dbReference type="FunFam" id="3.40.1190.20:FF:000076">
    <property type="entry name" value="Adenosine kinase"/>
    <property type="match status" value="1"/>
</dbReference>
<evidence type="ECO:0000256" key="6">
    <source>
        <dbReference type="ARBA" id="ARBA00022741"/>
    </source>
</evidence>
<dbReference type="GO" id="GO:0006166">
    <property type="term" value="P:purine ribonucleoside salvage"/>
    <property type="evidence" value="ECO:0007669"/>
    <property type="project" value="UniProtKB-KW"/>
</dbReference>
<feature type="domain" description="Carbohydrate kinase PfkB" evidence="14">
    <location>
        <begin position="31"/>
        <end position="340"/>
    </location>
</feature>
<evidence type="ECO:0000256" key="7">
    <source>
        <dbReference type="ARBA" id="ARBA00022777"/>
    </source>
</evidence>
<accession>A0A5E4MV66</accession>
<dbReference type="PROSITE" id="PS00584">
    <property type="entry name" value="PFKB_KINASES_2"/>
    <property type="match status" value="1"/>
</dbReference>
<dbReference type="GO" id="GO:0005829">
    <property type="term" value="C:cytosol"/>
    <property type="evidence" value="ECO:0007669"/>
    <property type="project" value="TreeGrafter"/>
</dbReference>
<dbReference type="EC" id="2.7.1.20" evidence="3 13"/>
<dbReference type="CDD" id="cd01168">
    <property type="entry name" value="adenosine_kinase"/>
    <property type="match status" value="1"/>
</dbReference>
<dbReference type="Gene3D" id="3.40.1190.20">
    <property type="match status" value="1"/>
</dbReference>
<evidence type="ECO:0000256" key="9">
    <source>
        <dbReference type="ARBA" id="ARBA00022842"/>
    </source>
</evidence>
<dbReference type="Gene3D" id="3.30.1110.10">
    <property type="match status" value="1"/>
</dbReference>
<dbReference type="InterPro" id="IPR029056">
    <property type="entry name" value="Ribokinase-like"/>
</dbReference>
<dbReference type="InterPro" id="IPR001805">
    <property type="entry name" value="Adenokinase"/>
</dbReference>
<dbReference type="InterPro" id="IPR011611">
    <property type="entry name" value="PfkB_dom"/>
</dbReference>
<comment type="catalytic activity">
    <reaction evidence="10 13">
        <text>adenosine + ATP = AMP + ADP + H(+)</text>
        <dbReference type="Rhea" id="RHEA:20824"/>
        <dbReference type="ChEBI" id="CHEBI:15378"/>
        <dbReference type="ChEBI" id="CHEBI:16335"/>
        <dbReference type="ChEBI" id="CHEBI:30616"/>
        <dbReference type="ChEBI" id="CHEBI:456215"/>
        <dbReference type="ChEBI" id="CHEBI:456216"/>
        <dbReference type="EC" id="2.7.1.20"/>
    </reaction>
</comment>
<evidence type="ECO:0000256" key="5">
    <source>
        <dbReference type="ARBA" id="ARBA00022726"/>
    </source>
</evidence>
<organism evidence="15 16">
    <name type="scientific">Cinara cedri</name>
    <dbReference type="NCBI Taxonomy" id="506608"/>
    <lineage>
        <taxon>Eukaryota</taxon>
        <taxon>Metazoa</taxon>
        <taxon>Ecdysozoa</taxon>
        <taxon>Arthropoda</taxon>
        <taxon>Hexapoda</taxon>
        <taxon>Insecta</taxon>
        <taxon>Pterygota</taxon>
        <taxon>Neoptera</taxon>
        <taxon>Paraneoptera</taxon>
        <taxon>Hemiptera</taxon>
        <taxon>Sternorrhyncha</taxon>
        <taxon>Aphidomorpha</taxon>
        <taxon>Aphidoidea</taxon>
        <taxon>Aphididae</taxon>
        <taxon>Lachninae</taxon>
        <taxon>Cinara</taxon>
    </lineage>
</organism>
<evidence type="ECO:0000259" key="14">
    <source>
        <dbReference type="Pfam" id="PF00294"/>
    </source>
</evidence>
<reference evidence="15 16" key="1">
    <citation type="submission" date="2019-08" db="EMBL/GenBank/DDBJ databases">
        <authorList>
            <person name="Alioto T."/>
            <person name="Alioto T."/>
            <person name="Gomez Garrido J."/>
        </authorList>
    </citation>
    <scope>NUCLEOTIDE SEQUENCE [LARGE SCALE GENOMIC DNA]</scope>
</reference>
<dbReference type="PRINTS" id="PR00989">
    <property type="entry name" value="ADENOKINASE"/>
</dbReference>
<evidence type="ECO:0000256" key="4">
    <source>
        <dbReference type="ARBA" id="ARBA00022679"/>
    </source>
</evidence>
<feature type="active site" description="Proton acceptor" evidence="12">
    <location>
        <position position="302"/>
    </location>
</feature>